<dbReference type="Pfam" id="PF12728">
    <property type="entry name" value="HTH_17"/>
    <property type="match status" value="1"/>
</dbReference>
<dbReference type="EMBL" id="NGAF01000002">
    <property type="protein sequence ID" value="OXR46623.1"/>
    <property type="molecule type" value="Genomic_DNA"/>
</dbReference>
<accession>A0A231HCE4</accession>
<reference evidence="2 3" key="1">
    <citation type="submission" date="2017-07" db="EMBL/GenBank/DDBJ databases">
        <title>First draft Genome Sequence of Nocardia cerradoensis isolated from human infection.</title>
        <authorList>
            <person name="Carrasco G."/>
        </authorList>
    </citation>
    <scope>NUCLEOTIDE SEQUENCE [LARGE SCALE GENOMIC DNA]</scope>
    <source>
        <strain evidence="2 3">CNM20130759</strain>
    </source>
</reference>
<evidence type="ECO:0000313" key="3">
    <source>
        <dbReference type="Proteomes" id="UP000215506"/>
    </source>
</evidence>
<name>A0A231HCE4_9NOCA</name>
<proteinExistence type="predicted"/>
<evidence type="ECO:0000313" key="2">
    <source>
        <dbReference type="EMBL" id="OXR46623.1"/>
    </source>
</evidence>
<organism evidence="2 3">
    <name type="scientific">Nocardia cerradoensis</name>
    <dbReference type="NCBI Taxonomy" id="85688"/>
    <lineage>
        <taxon>Bacteria</taxon>
        <taxon>Bacillati</taxon>
        <taxon>Actinomycetota</taxon>
        <taxon>Actinomycetes</taxon>
        <taxon>Mycobacteriales</taxon>
        <taxon>Nocardiaceae</taxon>
        <taxon>Nocardia</taxon>
    </lineage>
</organism>
<protein>
    <recommendedName>
        <fullName evidence="1">Helix-turn-helix domain-containing protein</fullName>
    </recommendedName>
</protein>
<gene>
    <name evidence="2" type="ORF">B7C42_01597</name>
</gene>
<keyword evidence="3" id="KW-1185">Reference proteome</keyword>
<dbReference type="Proteomes" id="UP000215506">
    <property type="component" value="Unassembled WGS sequence"/>
</dbReference>
<dbReference type="InterPro" id="IPR041657">
    <property type="entry name" value="HTH_17"/>
</dbReference>
<evidence type="ECO:0000259" key="1">
    <source>
        <dbReference type="Pfam" id="PF12728"/>
    </source>
</evidence>
<comment type="caution">
    <text evidence="2">The sequence shown here is derived from an EMBL/GenBank/DDBJ whole genome shotgun (WGS) entry which is preliminary data.</text>
</comment>
<dbReference type="AlphaFoldDB" id="A0A231HCE4"/>
<feature type="domain" description="Helix-turn-helix" evidence="1">
    <location>
        <begin position="7"/>
        <end position="55"/>
    </location>
</feature>
<dbReference type="Gene3D" id="1.10.1660.10">
    <property type="match status" value="1"/>
</dbReference>
<sequence>MHKTVNLLGVVEVAEMLGIGRRAVVDLIRTHQLTAKKLPGRTGAYVLTPEDVEAYRKVRDEKAAS</sequence>